<dbReference type="Gene3D" id="3.90.1110.10">
    <property type="entry name" value="RNA polymerase Rpb2, domain 2"/>
    <property type="match status" value="1"/>
</dbReference>
<dbReference type="AlphaFoldDB" id="A0A382R1Y3"/>
<feature type="non-terminal residue" evidence="2">
    <location>
        <position position="183"/>
    </location>
</feature>
<reference evidence="2" key="1">
    <citation type="submission" date="2018-05" db="EMBL/GenBank/DDBJ databases">
        <authorList>
            <person name="Lanie J.A."/>
            <person name="Ng W.-L."/>
            <person name="Kazmierczak K.M."/>
            <person name="Andrzejewski T.M."/>
            <person name="Davidsen T.M."/>
            <person name="Wayne K.J."/>
            <person name="Tettelin H."/>
            <person name="Glass J.I."/>
            <person name="Rusch D."/>
            <person name="Podicherti R."/>
            <person name="Tsui H.-C.T."/>
            <person name="Winkler M.E."/>
        </authorList>
    </citation>
    <scope>NUCLEOTIDE SEQUENCE</scope>
</reference>
<accession>A0A382R1Y3</accession>
<protein>
    <recommendedName>
        <fullName evidence="1">RNA polymerase Rpb2 domain-containing protein</fullName>
    </recommendedName>
</protein>
<dbReference type="GO" id="GO:0003899">
    <property type="term" value="F:DNA-directed RNA polymerase activity"/>
    <property type="evidence" value="ECO:0007669"/>
    <property type="project" value="InterPro"/>
</dbReference>
<evidence type="ECO:0000259" key="1">
    <source>
        <dbReference type="Pfam" id="PF04561"/>
    </source>
</evidence>
<evidence type="ECO:0000313" key="2">
    <source>
        <dbReference type="EMBL" id="SVC91764.1"/>
    </source>
</evidence>
<dbReference type="InterPro" id="IPR007642">
    <property type="entry name" value="RNA_pol_Rpb2_2"/>
</dbReference>
<name>A0A382R1Y3_9ZZZZ</name>
<organism evidence="2">
    <name type="scientific">marine metagenome</name>
    <dbReference type="NCBI Taxonomy" id="408172"/>
    <lineage>
        <taxon>unclassified sequences</taxon>
        <taxon>metagenomes</taxon>
        <taxon>ecological metagenomes</taxon>
    </lineage>
</organism>
<dbReference type="SUPFAM" id="SSF64484">
    <property type="entry name" value="beta and beta-prime subunits of DNA dependent RNA-polymerase"/>
    <property type="match status" value="1"/>
</dbReference>
<dbReference type="Pfam" id="PF04561">
    <property type="entry name" value="RNA_pol_Rpb2_2"/>
    <property type="match status" value="1"/>
</dbReference>
<proteinExistence type="predicted"/>
<gene>
    <name evidence="2" type="ORF">METZ01_LOCUS344618</name>
</gene>
<dbReference type="GO" id="GO:0003677">
    <property type="term" value="F:DNA binding"/>
    <property type="evidence" value="ECO:0007669"/>
    <property type="project" value="InterPro"/>
</dbReference>
<feature type="domain" description="RNA polymerase Rpb2" evidence="1">
    <location>
        <begin position="80"/>
        <end position="183"/>
    </location>
</feature>
<dbReference type="GO" id="GO:0006351">
    <property type="term" value="P:DNA-templated transcription"/>
    <property type="evidence" value="ECO:0007669"/>
    <property type="project" value="InterPro"/>
</dbReference>
<dbReference type="EMBL" id="UINC01118557">
    <property type="protein sequence ID" value="SVC91764.1"/>
    <property type="molecule type" value="Genomic_DNA"/>
</dbReference>
<sequence length="183" mass="20645">MGFSKDGEVLALFREEEEIEITDDALGRYLGAEDVVNKRNGEILADGHTEITEEVLEALKSSAFKKIKVLEGPAANDPGILENTLRKDPSENEEDALTRIYNLLRPGDPPNIETARGLLERLFFNPKRYNLGDVGRHRINRRMNLDIPANSTILHLEDFMVILKYLQGLRMGQGFTDDIDHLG</sequence>
<dbReference type="InterPro" id="IPR037034">
    <property type="entry name" value="RNA_pol_Rpb2_2_sf"/>
</dbReference>